<feature type="transmembrane region" description="Helical" evidence="1">
    <location>
        <begin position="54"/>
        <end position="78"/>
    </location>
</feature>
<dbReference type="InterPro" id="IPR021683">
    <property type="entry name" value="DUF3267"/>
</dbReference>
<name>A0A645E683_9ZZZZ</name>
<protein>
    <recommendedName>
        <fullName evidence="3">Zincin peptidase</fullName>
    </recommendedName>
</protein>
<keyword evidence="1" id="KW-0472">Membrane</keyword>
<dbReference type="Pfam" id="PF11667">
    <property type="entry name" value="DUF3267"/>
    <property type="match status" value="1"/>
</dbReference>
<sequence>MDIFEDYEKEKRTINLYAANGVALAITAAAAAFFGVAFYFIWRPQHFLSIQQSLLFALIFIAGIVVHELIHGFFFGLYARNGFKSIRFGVMWQMLTPYCHCKEPLKVKHYFLGALMPALLLGIIPAVIALFNGSGMMLLFGIIFTGAAAGDFMVVWMLRKEHPESYVQDHPSEAGCFVFRKRGKV</sequence>
<keyword evidence="1" id="KW-0812">Transmembrane</keyword>
<gene>
    <name evidence="2" type="ORF">SDC9_143218</name>
</gene>
<feature type="transmembrane region" description="Helical" evidence="1">
    <location>
        <begin position="21"/>
        <end position="42"/>
    </location>
</feature>
<organism evidence="2">
    <name type="scientific">bioreactor metagenome</name>
    <dbReference type="NCBI Taxonomy" id="1076179"/>
    <lineage>
        <taxon>unclassified sequences</taxon>
        <taxon>metagenomes</taxon>
        <taxon>ecological metagenomes</taxon>
    </lineage>
</organism>
<evidence type="ECO:0008006" key="3">
    <source>
        <dbReference type="Google" id="ProtNLM"/>
    </source>
</evidence>
<accession>A0A645E683</accession>
<reference evidence="2" key="1">
    <citation type="submission" date="2019-08" db="EMBL/GenBank/DDBJ databases">
        <authorList>
            <person name="Kucharzyk K."/>
            <person name="Murdoch R.W."/>
            <person name="Higgins S."/>
            <person name="Loffler F."/>
        </authorList>
    </citation>
    <scope>NUCLEOTIDE SEQUENCE</scope>
</reference>
<comment type="caution">
    <text evidence="2">The sequence shown here is derived from an EMBL/GenBank/DDBJ whole genome shotgun (WGS) entry which is preliminary data.</text>
</comment>
<evidence type="ECO:0000256" key="1">
    <source>
        <dbReference type="SAM" id="Phobius"/>
    </source>
</evidence>
<evidence type="ECO:0000313" key="2">
    <source>
        <dbReference type="EMBL" id="MPM96062.1"/>
    </source>
</evidence>
<dbReference type="EMBL" id="VSSQ01042473">
    <property type="protein sequence ID" value="MPM96062.1"/>
    <property type="molecule type" value="Genomic_DNA"/>
</dbReference>
<feature type="transmembrane region" description="Helical" evidence="1">
    <location>
        <begin position="110"/>
        <end position="131"/>
    </location>
</feature>
<proteinExistence type="predicted"/>
<keyword evidence="1" id="KW-1133">Transmembrane helix</keyword>
<dbReference type="AlphaFoldDB" id="A0A645E683"/>
<feature type="transmembrane region" description="Helical" evidence="1">
    <location>
        <begin position="137"/>
        <end position="158"/>
    </location>
</feature>